<dbReference type="EMBL" id="BJYU01000001">
    <property type="protein sequence ID" value="GEO12338.1"/>
    <property type="molecule type" value="Genomic_DNA"/>
</dbReference>
<reference evidence="1 2" key="1">
    <citation type="submission" date="2019-07" db="EMBL/GenBank/DDBJ databases">
        <title>Whole genome shotgun sequence of Microvirga aerophila NBRC 106136.</title>
        <authorList>
            <person name="Hosoyama A."/>
            <person name="Uohara A."/>
            <person name="Ohji S."/>
            <person name="Ichikawa N."/>
        </authorList>
    </citation>
    <scope>NUCLEOTIDE SEQUENCE [LARGE SCALE GENOMIC DNA]</scope>
    <source>
        <strain evidence="1 2">NBRC 106136</strain>
    </source>
</reference>
<dbReference type="OrthoDB" id="7269965at2"/>
<comment type="caution">
    <text evidence="1">The sequence shown here is derived from an EMBL/GenBank/DDBJ whole genome shotgun (WGS) entry which is preliminary data.</text>
</comment>
<protein>
    <submittedName>
        <fullName evidence="1">Uncharacterized protein</fullName>
    </submittedName>
</protein>
<accession>A0A512BK66</accession>
<name>A0A512BK66_9HYPH</name>
<gene>
    <name evidence="1" type="ORF">MAE02_00340</name>
</gene>
<keyword evidence="2" id="KW-1185">Reference proteome</keyword>
<organism evidence="1 2">
    <name type="scientific">Microvirga aerophila</name>
    <dbReference type="NCBI Taxonomy" id="670291"/>
    <lineage>
        <taxon>Bacteria</taxon>
        <taxon>Pseudomonadati</taxon>
        <taxon>Pseudomonadota</taxon>
        <taxon>Alphaproteobacteria</taxon>
        <taxon>Hyphomicrobiales</taxon>
        <taxon>Methylobacteriaceae</taxon>
        <taxon>Microvirga</taxon>
    </lineage>
</organism>
<dbReference type="AlphaFoldDB" id="A0A512BK66"/>
<sequence length="181" mass="19946">MTDDETPVTFSDAEYDAIEAAVMETERGRWFLREYAKRNRNADTEAVLAELGKLEAAINGDETGRTMDVIRAALRDMARSVAQTRQEMGLAPSESDDLKSFVEAVSEAAGPEGEREFEVIAEQRIRHILKTLRFLEGHIRGLMALCEPDKPVPDGESPFPGKARLADGAAIHPGSHSSFLM</sequence>
<evidence type="ECO:0000313" key="2">
    <source>
        <dbReference type="Proteomes" id="UP000321085"/>
    </source>
</evidence>
<dbReference type="Proteomes" id="UP000321085">
    <property type="component" value="Unassembled WGS sequence"/>
</dbReference>
<dbReference type="RefSeq" id="WP_114184249.1">
    <property type="nucleotide sequence ID" value="NZ_BJYU01000001.1"/>
</dbReference>
<proteinExistence type="predicted"/>
<evidence type="ECO:0000313" key="1">
    <source>
        <dbReference type="EMBL" id="GEO12338.1"/>
    </source>
</evidence>